<dbReference type="InterPro" id="IPR003395">
    <property type="entry name" value="RecF/RecN/SMC_N"/>
</dbReference>
<dbReference type="PANTHER" id="PTHR19306:SF6">
    <property type="entry name" value="STRUCTURAL MAINTENANCE OF CHROMOSOMES PROTEIN 6"/>
    <property type="match status" value="1"/>
</dbReference>
<comment type="caution">
    <text evidence="15">The sequence shown here is derived from an EMBL/GenBank/DDBJ whole genome shotgun (WGS) entry which is preliminary data.</text>
</comment>
<keyword evidence="10" id="KW-0234">DNA repair</keyword>
<feature type="compositionally biased region" description="Acidic residues" evidence="13">
    <location>
        <begin position="21"/>
        <end position="48"/>
    </location>
</feature>
<evidence type="ECO:0000256" key="10">
    <source>
        <dbReference type="ARBA" id="ARBA00023204"/>
    </source>
</evidence>
<dbReference type="Pfam" id="PF02463">
    <property type="entry name" value="SMC_N"/>
    <property type="match status" value="1"/>
</dbReference>
<protein>
    <submittedName>
        <fullName evidence="15">Structural maintenance of chromosomes protein 6</fullName>
    </submittedName>
</protein>
<feature type="region of interest" description="Disordered" evidence="13">
    <location>
        <begin position="1"/>
        <end position="55"/>
    </location>
</feature>
<evidence type="ECO:0000256" key="11">
    <source>
        <dbReference type="ARBA" id="ARBA00023242"/>
    </source>
</evidence>
<dbReference type="InterPro" id="IPR027417">
    <property type="entry name" value="P-loop_NTPase"/>
</dbReference>
<evidence type="ECO:0000313" key="16">
    <source>
        <dbReference type="Proteomes" id="UP000243579"/>
    </source>
</evidence>
<dbReference type="OrthoDB" id="10072614at2759"/>
<keyword evidence="9" id="KW-0233">DNA recombination</keyword>
<dbReference type="GO" id="GO:0005634">
    <property type="term" value="C:nucleus"/>
    <property type="evidence" value="ECO:0007669"/>
    <property type="project" value="UniProtKB-SubCell"/>
</dbReference>
<dbReference type="Gene3D" id="3.40.50.300">
    <property type="entry name" value="P-loop containing nucleotide triphosphate hydrolases"/>
    <property type="match status" value="2"/>
</dbReference>
<dbReference type="GO" id="GO:0005524">
    <property type="term" value="F:ATP binding"/>
    <property type="evidence" value="ECO:0007669"/>
    <property type="project" value="UniProtKB-KW"/>
</dbReference>
<keyword evidence="5" id="KW-0547">Nucleotide-binding</keyword>
<dbReference type="GO" id="GO:0000724">
    <property type="term" value="P:double-strand break repair via homologous recombination"/>
    <property type="evidence" value="ECO:0007669"/>
    <property type="project" value="TreeGrafter"/>
</dbReference>
<keyword evidence="7" id="KW-0067">ATP-binding</keyword>
<evidence type="ECO:0000256" key="6">
    <source>
        <dbReference type="ARBA" id="ARBA00022763"/>
    </source>
</evidence>
<comment type="subcellular location">
    <subcellularLocation>
        <location evidence="2">Chromosome</location>
    </subcellularLocation>
    <subcellularLocation>
        <location evidence="1">Nucleus</location>
    </subcellularLocation>
</comment>
<dbReference type="GO" id="GO:0035861">
    <property type="term" value="C:site of double-strand break"/>
    <property type="evidence" value="ECO:0007669"/>
    <property type="project" value="TreeGrafter"/>
</dbReference>
<proteinExistence type="inferred from homology"/>
<keyword evidence="16" id="KW-1185">Reference proteome</keyword>
<keyword evidence="4" id="KW-0158">Chromosome</keyword>
<organism evidence="15 16">
    <name type="scientific">Achlya hypogyna</name>
    <name type="common">Oomycete</name>
    <name type="synonym">Protoachlya hypogyna</name>
    <dbReference type="NCBI Taxonomy" id="1202772"/>
    <lineage>
        <taxon>Eukaryota</taxon>
        <taxon>Sar</taxon>
        <taxon>Stramenopiles</taxon>
        <taxon>Oomycota</taxon>
        <taxon>Saprolegniomycetes</taxon>
        <taxon>Saprolegniales</taxon>
        <taxon>Achlyaceae</taxon>
        <taxon>Achlya</taxon>
    </lineage>
</organism>
<dbReference type="GO" id="GO:0003697">
    <property type="term" value="F:single-stranded DNA binding"/>
    <property type="evidence" value="ECO:0007669"/>
    <property type="project" value="TreeGrafter"/>
</dbReference>
<sequence length="1136" mass="128153">MATKARKRYATDAPSQAANGAEDDEDIVRPSEDDDDGVDDAADGDENDDRNGIATVAGGSEMGIIEEIYCENFMCHRRMCVRLCRNINFITGENGSGKSAIIAALQICLGASARSTHRGKSIKNLIRHGHDGNAIVRITLLNDGRFLFLATGMSKPHVANGTDAFRPEQYGKHIMVERVIRRDGSAEYRLKDEHGKLVSKLKADLEAMLDHLNIQIENPCAVLDQENAKLFLKGDPSDKYKFFLQSTDLYKMRATFAKVEDETRMRQESTLVHEEKKLKVLFKAKEEADRLYEEAKSIGHLKEELGSLKQSLAWSFVHAQELTLHDMQAQLDQSLHMQQVSREKVDRRQQMVDARTAEQTDKNNALQALDAEKDALQRQQQTLQQEIRELRLPVQKKHAEKSNLEHQIRSSHARIKRIEHEKATKQAKYQQYLRSLESQQAKQAEAIQAAQEALQAAQARYRAIEAKPMEEFSAALDDIEAQHDACNQQKRDATSEVDRLTTRLRALESLSQNKLVAFGNRVPQLQQLIQSNLRKFTAPPIGPLGMYANLRPEFQDYAVAVELVLKNVIGSYLVVNGKDKALLDSFKRQLQMPGNQAPIVIAPRRGRKYDNLRLPEGRLGAHSVVSLLDVEDADVFNALVDVASIEGKLVYPTRQEAERETMEGDPGRQRFARFVSEVYLPNGDKLNVRNGNVAYIANKGQRHARILSQDSSAEIGELQHRLGRQKEQLQHLVRDEQRLRAQREGLRKQQHQHTTELDAASRNVHRAQTELSALQRQTTDPSESTLDTALLDEELADLTTEIQQAQAALGRLEADLTETNPELQAKEQALAAVHEDGQRLDARLRELQQSVTTAMAQLSSATAKLLRAKNEAKEAACAVAAREAEVAEQQAIVATTTTKATAFCPRVEACTEPPAFYSQQIKDMQVRMEREKQRFDNMDLDDLLVDKEDKCVKYVKKNAEFTKFSENVATVATMLATRKRKWENLRIEIANRTSIGFNKFMQAKNFAGKLKFLHDEQRLDINVMANEAGKTKQSMVSDMKQLSGGERSYTQVALLMALGECIESPFRVMDEFDVFMDSINRTHTLQLLVETSKQASRKQFIFVTPNDLSSVKEDAMVKIQKLNPPRDRLTGPMSQS</sequence>
<dbReference type="EMBL" id="JNBR01002247">
    <property type="protein sequence ID" value="OQR83293.1"/>
    <property type="molecule type" value="Genomic_DNA"/>
</dbReference>
<dbReference type="GO" id="GO:0003684">
    <property type="term" value="F:damaged DNA binding"/>
    <property type="evidence" value="ECO:0007669"/>
    <property type="project" value="TreeGrafter"/>
</dbReference>
<dbReference type="GO" id="GO:0030915">
    <property type="term" value="C:Smc5-Smc6 complex"/>
    <property type="evidence" value="ECO:0007669"/>
    <property type="project" value="TreeGrafter"/>
</dbReference>
<feature type="coiled-coil region" evidence="12">
    <location>
        <begin position="359"/>
        <end position="510"/>
    </location>
</feature>
<gene>
    <name evidence="15" type="ORF">ACHHYP_14878</name>
</gene>
<dbReference type="STRING" id="1202772.A0A1V9YC14"/>
<evidence type="ECO:0000256" key="2">
    <source>
        <dbReference type="ARBA" id="ARBA00004286"/>
    </source>
</evidence>
<evidence type="ECO:0000259" key="14">
    <source>
        <dbReference type="Pfam" id="PF02463"/>
    </source>
</evidence>
<reference evidence="15 16" key="1">
    <citation type="journal article" date="2014" name="Genome Biol. Evol.">
        <title>The secreted proteins of Achlya hypogyna and Thraustotheca clavata identify the ancestral oomycete secretome and reveal gene acquisitions by horizontal gene transfer.</title>
        <authorList>
            <person name="Misner I."/>
            <person name="Blouin N."/>
            <person name="Leonard G."/>
            <person name="Richards T.A."/>
            <person name="Lane C.E."/>
        </authorList>
    </citation>
    <scope>NUCLEOTIDE SEQUENCE [LARGE SCALE GENOMIC DNA]</scope>
    <source>
        <strain evidence="15 16">ATCC 48635</strain>
    </source>
</reference>
<dbReference type="Proteomes" id="UP000243579">
    <property type="component" value="Unassembled WGS sequence"/>
</dbReference>
<dbReference type="Gene3D" id="1.10.287.1490">
    <property type="match status" value="2"/>
</dbReference>
<evidence type="ECO:0000256" key="8">
    <source>
        <dbReference type="ARBA" id="ARBA00023054"/>
    </source>
</evidence>
<dbReference type="SUPFAM" id="SSF52540">
    <property type="entry name" value="P-loop containing nucleoside triphosphate hydrolases"/>
    <property type="match status" value="1"/>
</dbReference>
<accession>A0A1V9YC14</accession>
<evidence type="ECO:0000256" key="1">
    <source>
        <dbReference type="ARBA" id="ARBA00004123"/>
    </source>
</evidence>
<evidence type="ECO:0000313" key="15">
    <source>
        <dbReference type="EMBL" id="OQR83293.1"/>
    </source>
</evidence>
<evidence type="ECO:0000256" key="5">
    <source>
        <dbReference type="ARBA" id="ARBA00022741"/>
    </source>
</evidence>
<comment type="similarity">
    <text evidence="3">Belongs to the SMC family. SMC6 subfamily.</text>
</comment>
<evidence type="ECO:0000256" key="4">
    <source>
        <dbReference type="ARBA" id="ARBA00022454"/>
    </source>
</evidence>
<feature type="region of interest" description="Disordered" evidence="13">
    <location>
        <begin position="742"/>
        <end position="765"/>
    </location>
</feature>
<keyword evidence="11" id="KW-0539">Nucleus</keyword>
<dbReference type="PANTHER" id="PTHR19306">
    <property type="entry name" value="STRUCTURAL MAINTENANCE OF CHROMOSOMES 5,6 SMC5, SMC6"/>
    <property type="match status" value="1"/>
</dbReference>
<evidence type="ECO:0000256" key="13">
    <source>
        <dbReference type="SAM" id="MobiDB-lite"/>
    </source>
</evidence>
<name>A0A1V9YC14_ACHHY</name>
<feature type="coiled-coil region" evidence="12">
    <location>
        <begin position="844"/>
        <end position="890"/>
    </location>
</feature>
<evidence type="ECO:0000256" key="7">
    <source>
        <dbReference type="ARBA" id="ARBA00022840"/>
    </source>
</evidence>
<evidence type="ECO:0000256" key="9">
    <source>
        <dbReference type="ARBA" id="ARBA00023172"/>
    </source>
</evidence>
<evidence type="ECO:0000256" key="3">
    <source>
        <dbReference type="ARBA" id="ARBA00006793"/>
    </source>
</evidence>
<evidence type="ECO:0000256" key="12">
    <source>
        <dbReference type="SAM" id="Coils"/>
    </source>
</evidence>
<keyword evidence="8 12" id="KW-0175">Coiled coil</keyword>
<feature type="domain" description="RecF/RecN/SMC N-terminal" evidence="14">
    <location>
        <begin position="65"/>
        <end position="1121"/>
    </location>
</feature>
<keyword evidence="6" id="KW-0227">DNA damage</keyword>
<dbReference type="AlphaFoldDB" id="A0A1V9YC14"/>